<dbReference type="Gene3D" id="3.20.20.60">
    <property type="entry name" value="Phosphoenolpyruvate-binding domains"/>
    <property type="match status" value="1"/>
</dbReference>
<evidence type="ECO:0000256" key="3">
    <source>
        <dbReference type="ARBA" id="ARBA00023239"/>
    </source>
</evidence>
<dbReference type="OrthoDB" id="4078635at2759"/>
<accession>A0A4S4LJY1</accession>
<keyword evidence="3" id="KW-0456">Lyase</keyword>
<feature type="non-terminal residue" evidence="4">
    <location>
        <position position="1"/>
    </location>
</feature>
<comment type="similarity">
    <text evidence="1">Belongs to the isocitrate lyase/PEP mutase superfamily. Isocitrate lyase family.</text>
</comment>
<gene>
    <name evidence="4" type="ORF">EW146_g7963</name>
</gene>
<protein>
    <recommendedName>
        <fullName evidence="2">methylisocitrate lyase</fullName>
        <ecNumber evidence="2">4.1.3.30</ecNumber>
    </recommendedName>
</protein>
<evidence type="ECO:0000313" key="5">
    <source>
        <dbReference type="Proteomes" id="UP000310158"/>
    </source>
</evidence>
<reference evidence="4 5" key="1">
    <citation type="submission" date="2019-02" db="EMBL/GenBank/DDBJ databases">
        <title>Genome sequencing of the rare red list fungi Bondarzewia mesenterica.</title>
        <authorList>
            <person name="Buettner E."/>
            <person name="Kellner H."/>
        </authorList>
    </citation>
    <scope>NUCLEOTIDE SEQUENCE [LARGE SCALE GENOMIC DNA]</scope>
    <source>
        <strain evidence="4 5">DSM 108281</strain>
    </source>
</reference>
<dbReference type="EC" id="4.1.3.30" evidence="2"/>
<dbReference type="AlphaFoldDB" id="A0A4S4LJY1"/>
<dbReference type="PANTHER" id="PTHR21631">
    <property type="entry name" value="ISOCITRATE LYASE/MALATE SYNTHASE"/>
    <property type="match status" value="1"/>
</dbReference>
<dbReference type="GO" id="GO:0005759">
    <property type="term" value="C:mitochondrial matrix"/>
    <property type="evidence" value="ECO:0007669"/>
    <property type="project" value="TreeGrafter"/>
</dbReference>
<dbReference type="GO" id="GO:0046421">
    <property type="term" value="F:methylisocitrate lyase activity"/>
    <property type="evidence" value="ECO:0007669"/>
    <property type="project" value="UniProtKB-EC"/>
</dbReference>
<evidence type="ECO:0000256" key="1">
    <source>
        <dbReference type="ARBA" id="ARBA00005704"/>
    </source>
</evidence>
<proteinExistence type="inferred from homology"/>
<sequence length="280" mass="30539">HGLAETLDQAEAQGLSGAAIDKLESEWLDSVEMITFDEAVEHAINASKSIPSNGKAAALEKYRAAVVGKSNIDARETAAAILGEQVDWDWDLPRTREGYYHVTGGIESALSRALAFAPYADLIWLETKTPDIEQARGFARRIREKYPGKWLVYNLSPSFNWSAHGYSDEDLKKFIWELGKEGFVLQLISLAGLHSNAVGFAELAQRFKTDGMLAYVETVQRKEKAIGCDVLTHQKCADCSPIVAPAFGSGADYIDRILSTLASGSSSTSSTGKDSTEHSF</sequence>
<dbReference type="SUPFAM" id="SSF51621">
    <property type="entry name" value="Phosphoenolpyruvate/pyruvate domain"/>
    <property type="match status" value="1"/>
</dbReference>
<evidence type="ECO:0000256" key="2">
    <source>
        <dbReference type="ARBA" id="ARBA00012260"/>
    </source>
</evidence>
<organism evidence="4 5">
    <name type="scientific">Bondarzewia mesenterica</name>
    <dbReference type="NCBI Taxonomy" id="1095465"/>
    <lineage>
        <taxon>Eukaryota</taxon>
        <taxon>Fungi</taxon>
        <taxon>Dikarya</taxon>
        <taxon>Basidiomycota</taxon>
        <taxon>Agaricomycotina</taxon>
        <taxon>Agaricomycetes</taxon>
        <taxon>Russulales</taxon>
        <taxon>Bondarzewiaceae</taxon>
        <taxon>Bondarzewia</taxon>
    </lineage>
</organism>
<dbReference type="GO" id="GO:0019629">
    <property type="term" value="P:propionate catabolic process, 2-methylcitrate cycle"/>
    <property type="evidence" value="ECO:0007669"/>
    <property type="project" value="TreeGrafter"/>
</dbReference>
<keyword evidence="5" id="KW-1185">Reference proteome</keyword>
<comment type="caution">
    <text evidence="4">The sequence shown here is derived from an EMBL/GenBank/DDBJ whole genome shotgun (WGS) entry which is preliminary data.</text>
</comment>
<evidence type="ECO:0000313" key="4">
    <source>
        <dbReference type="EMBL" id="THH11681.1"/>
    </source>
</evidence>
<dbReference type="InterPro" id="IPR006254">
    <property type="entry name" value="Isocitrate_lyase"/>
</dbReference>
<dbReference type="PANTHER" id="PTHR21631:SF13">
    <property type="entry name" value="MITOCHONDRIAL 2-METHYLISOCITRATE LYASE ICL2"/>
    <property type="match status" value="1"/>
</dbReference>
<dbReference type="Pfam" id="PF00463">
    <property type="entry name" value="ICL"/>
    <property type="match status" value="1"/>
</dbReference>
<dbReference type="Proteomes" id="UP000310158">
    <property type="component" value="Unassembled WGS sequence"/>
</dbReference>
<dbReference type="InterPro" id="IPR015813">
    <property type="entry name" value="Pyrv/PenolPyrv_kinase-like_dom"/>
</dbReference>
<dbReference type="EMBL" id="SGPL01000502">
    <property type="protein sequence ID" value="THH11681.1"/>
    <property type="molecule type" value="Genomic_DNA"/>
</dbReference>
<dbReference type="InterPro" id="IPR040442">
    <property type="entry name" value="Pyrv_kinase-like_dom_sf"/>
</dbReference>
<dbReference type="GO" id="GO:0004451">
    <property type="term" value="F:isocitrate lyase activity"/>
    <property type="evidence" value="ECO:0007669"/>
    <property type="project" value="InterPro"/>
</dbReference>
<name>A0A4S4LJY1_9AGAM</name>